<keyword evidence="3" id="KW-1185">Reference proteome</keyword>
<sequence length="198" mass="21544">MSDRTDLNALLGSRICHDLISPIGAIGNGVELLIMDGATKGPEIALIAESVANASARIRFFRIGFGASSADQRIGRPEVQAILADLTRGGRLSVDWSGPTDLPRHEVKIAFLLFMCLETAMAYGGRISIERSETRCVLTGTAPRMKIDPDLWEVLSNPAARFEVSAAQVHFALLPEELSRLGRSLLVEIRDGEIRLSF</sequence>
<dbReference type="InterPro" id="IPR018762">
    <property type="entry name" value="ChpT_C"/>
</dbReference>
<dbReference type="InterPro" id="IPR036890">
    <property type="entry name" value="HATPase_C_sf"/>
</dbReference>
<evidence type="ECO:0000259" key="1">
    <source>
        <dbReference type="Pfam" id="PF10090"/>
    </source>
</evidence>
<evidence type="ECO:0000313" key="2">
    <source>
        <dbReference type="EMBL" id="QWK90046.1"/>
    </source>
</evidence>
<dbReference type="Gene3D" id="1.10.287.130">
    <property type="match status" value="1"/>
</dbReference>
<dbReference type="Pfam" id="PF10090">
    <property type="entry name" value="HPTransfase"/>
    <property type="match status" value="1"/>
</dbReference>
<dbReference type="Gene3D" id="3.30.565.10">
    <property type="entry name" value="Histidine kinase-like ATPase, C-terminal domain"/>
    <property type="match status" value="1"/>
</dbReference>
<accession>A0A975P747</accession>
<proteinExistence type="predicted"/>
<protein>
    <submittedName>
        <fullName evidence="2">Histidine phosphotransferase</fullName>
    </submittedName>
</protein>
<reference evidence="2" key="1">
    <citation type="submission" date="2021-06" db="EMBL/GenBank/DDBJ databases">
        <title>Direct submission.</title>
        <authorList>
            <person name="Lee C.-S."/>
            <person name="Jin L."/>
        </authorList>
    </citation>
    <scope>NUCLEOTIDE SEQUENCE</scope>
    <source>
        <strain evidence="2">Con5</strain>
    </source>
</reference>
<dbReference type="Proteomes" id="UP000679352">
    <property type="component" value="Chromosome"/>
</dbReference>
<dbReference type="KEGG" id="gfu:KM031_14630"/>
<dbReference type="RefSeq" id="WP_215506709.1">
    <property type="nucleotide sequence ID" value="NZ_CP076361.1"/>
</dbReference>
<gene>
    <name evidence="2" type="ORF">KM031_14630</name>
</gene>
<dbReference type="AlphaFoldDB" id="A0A975P747"/>
<feature type="domain" description="Histidine phosphotransferase ChpT C-terminal" evidence="1">
    <location>
        <begin position="77"/>
        <end position="191"/>
    </location>
</feature>
<dbReference type="EMBL" id="CP076361">
    <property type="protein sequence ID" value="QWK90046.1"/>
    <property type="molecule type" value="Genomic_DNA"/>
</dbReference>
<organism evidence="2 3">
    <name type="scientific">Gemmobacter fulvus</name>
    <dbReference type="NCBI Taxonomy" id="2840474"/>
    <lineage>
        <taxon>Bacteria</taxon>
        <taxon>Pseudomonadati</taxon>
        <taxon>Pseudomonadota</taxon>
        <taxon>Alphaproteobacteria</taxon>
        <taxon>Rhodobacterales</taxon>
        <taxon>Paracoccaceae</taxon>
        <taxon>Gemmobacter</taxon>
    </lineage>
</organism>
<evidence type="ECO:0000313" key="3">
    <source>
        <dbReference type="Proteomes" id="UP000679352"/>
    </source>
</evidence>
<name>A0A975P747_9RHOB</name>